<dbReference type="InterPro" id="IPR046825">
    <property type="entry name" value="PDH_C"/>
</dbReference>
<evidence type="ECO:0000256" key="9">
    <source>
        <dbReference type="ARBA" id="ARBA00023141"/>
    </source>
</evidence>
<evidence type="ECO:0000256" key="4">
    <source>
        <dbReference type="ARBA" id="ARBA00016891"/>
    </source>
</evidence>
<dbReference type="GO" id="GO:0008977">
    <property type="term" value="F:prephenate dehydrogenase (NAD+) activity"/>
    <property type="evidence" value="ECO:0007669"/>
    <property type="project" value="UniProtKB-EC"/>
</dbReference>
<dbReference type="PROSITE" id="PS51176">
    <property type="entry name" value="PDH_ADH"/>
    <property type="match status" value="1"/>
</dbReference>
<dbReference type="InterPro" id="IPR002912">
    <property type="entry name" value="ACT_dom"/>
</dbReference>
<dbReference type="EC" id="1.3.1.12" evidence="3"/>
<protein>
    <recommendedName>
        <fullName evidence="4">Prephenate dehydrogenase</fullName>
        <ecNumber evidence="3">1.3.1.12</ecNumber>
    </recommendedName>
</protein>
<evidence type="ECO:0000256" key="2">
    <source>
        <dbReference type="ARBA" id="ARBA00007964"/>
    </source>
</evidence>
<reference evidence="13 14" key="1">
    <citation type="submission" date="2014-06" db="EMBL/GenBank/DDBJ databases">
        <title>Draft genome sequence of the putrescine producing strain Lactococcus lactis subsp cremoris GE214.</title>
        <authorList>
            <person name="Ladero V."/>
            <person name="Linares D.M."/>
            <person name="del Rio B."/>
            <person name="Mayo B."/>
            <person name="Martin M.C."/>
            <person name="Fernandez M."/>
            <person name="Alvarez M.A."/>
        </authorList>
    </citation>
    <scope>NUCLEOTIDE SEQUENCE [LARGE SCALE GENOMIC DNA]</scope>
    <source>
        <strain evidence="13 14">GE214</strain>
    </source>
</reference>
<evidence type="ECO:0000259" key="11">
    <source>
        <dbReference type="PROSITE" id="PS51176"/>
    </source>
</evidence>
<dbReference type="Proteomes" id="UP000028401">
    <property type="component" value="Unassembled WGS sequence"/>
</dbReference>
<evidence type="ECO:0000259" key="12">
    <source>
        <dbReference type="PROSITE" id="PS51671"/>
    </source>
</evidence>
<evidence type="ECO:0000256" key="10">
    <source>
        <dbReference type="ARBA" id="ARBA00049260"/>
    </source>
</evidence>
<evidence type="ECO:0000256" key="5">
    <source>
        <dbReference type="ARBA" id="ARBA00022498"/>
    </source>
</evidence>
<keyword evidence="9" id="KW-0057">Aromatic amino acid biosynthesis</keyword>
<comment type="caution">
    <text evidence="13">The sequence shown here is derived from an EMBL/GenBank/DDBJ whole genome shotgun (WGS) entry which is preliminary data.</text>
</comment>
<accession>A0A084AD53</accession>
<dbReference type="SUPFAM" id="SSF51735">
    <property type="entry name" value="NAD(P)-binding Rossmann-fold domains"/>
    <property type="match status" value="1"/>
</dbReference>
<dbReference type="AlphaFoldDB" id="A0A084AD53"/>
<keyword evidence="5" id="KW-0827">Tyrosine biosynthesis</keyword>
<dbReference type="PATRIC" id="fig|1415168.3.peg.588"/>
<dbReference type="InterPro" id="IPR046826">
    <property type="entry name" value="PDH_N"/>
</dbReference>
<feature type="domain" description="Prephenate/arogenate dehydrogenase" evidence="11">
    <location>
        <begin position="2"/>
        <end position="283"/>
    </location>
</feature>
<dbReference type="RefSeq" id="WP_042747821.1">
    <property type="nucleotide sequence ID" value="NZ_AZSI01000012.1"/>
</dbReference>
<keyword evidence="6" id="KW-0028">Amino-acid biosynthesis</keyword>
<comment type="pathway">
    <text evidence="1">Amino-acid biosynthesis; L-tyrosine biosynthesis; (4-hydroxyphenyl)pyruvate from prephenate (NAD(+) route): step 1/1.</text>
</comment>
<sequence>MKKILIVGLGLIGSSIALGIKKAHPEFEILGSDREEVENIAQKRGIIDSKVELVKGAQEADIIILAVPISVTLELLKQIATFDLKDGLLITDAGSTKSEIVELANQLFSGTKVKFIGGHPMAGSHKSGVMAADLNLFENAYYVLTEESQELRELLKGLHAKFIILDAKEHDKVTGQVSHFPHILASTLVWQSDDYAKEHPLVKHLAAGGFRDLTRIAEADSLMWTSVLLSNPEITLERIENFKKHLDEIALKITKRDSQAIEHFFEEGKKIRQAMEIHKGALPNFYDLFISVPDEKGVVLRVLALLQDFSITNIKINEENREDIHGQLQISFKRAEDLQEAREIIEKATDFTVV</sequence>
<dbReference type="Pfam" id="PF02153">
    <property type="entry name" value="PDH_N"/>
    <property type="match status" value="1"/>
</dbReference>
<dbReference type="InterPro" id="IPR003099">
    <property type="entry name" value="Prephen_DH"/>
</dbReference>
<evidence type="ECO:0000256" key="8">
    <source>
        <dbReference type="ARBA" id="ARBA00023027"/>
    </source>
</evidence>
<dbReference type="FunFam" id="3.40.50.720:FF:000208">
    <property type="entry name" value="Prephenate dehydrogenase"/>
    <property type="match status" value="1"/>
</dbReference>
<dbReference type="InterPro" id="IPR050812">
    <property type="entry name" value="Preph/Arog_dehydrog"/>
</dbReference>
<dbReference type="UniPathway" id="UPA00122">
    <property type="reaction ID" value="UER00961"/>
</dbReference>
<feature type="domain" description="ACT" evidence="12">
    <location>
        <begin position="287"/>
        <end position="354"/>
    </location>
</feature>
<dbReference type="Gene3D" id="3.40.50.720">
    <property type="entry name" value="NAD(P)-binding Rossmann-like Domain"/>
    <property type="match status" value="1"/>
</dbReference>
<organism evidence="13 14">
    <name type="scientific">Lactococcus cremoris subsp. cremoris GE214</name>
    <dbReference type="NCBI Taxonomy" id="1415168"/>
    <lineage>
        <taxon>Bacteria</taxon>
        <taxon>Bacillati</taxon>
        <taxon>Bacillota</taxon>
        <taxon>Bacilli</taxon>
        <taxon>Lactobacillales</taxon>
        <taxon>Streptococcaceae</taxon>
        <taxon>Lactococcus</taxon>
        <taxon>Lactococcus cremoris subsp. cremoris</taxon>
    </lineage>
</organism>
<name>A0A084AD53_LACLC</name>
<dbReference type="SUPFAM" id="SSF48179">
    <property type="entry name" value="6-phosphogluconate dehydrogenase C-terminal domain-like"/>
    <property type="match status" value="1"/>
</dbReference>
<dbReference type="Pfam" id="PF20463">
    <property type="entry name" value="PDH_C"/>
    <property type="match status" value="1"/>
</dbReference>
<proteinExistence type="inferred from homology"/>
<comment type="similarity">
    <text evidence="2">Belongs to the prephenate/arogenate dehydrogenase family.</text>
</comment>
<dbReference type="PROSITE" id="PS51671">
    <property type="entry name" value="ACT"/>
    <property type="match status" value="1"/>
</dbReference>
<keyword evidence="7" id="KW-0560">Oxidoreductase</keyword>
<evidence type="ECO:0000313" key="14">
    <source>
        <dbReference type="Proteomes" id="UP000028401"/>
    </source>
</evidence>
<evidence type="ECO:0000256" key="7">
    <source>
        <dbReference type="ARBA" id="ARBA00023002"/>
    </source>
</evidence>
<dbReference type="GO" id="GO:0006571">
    <property type="term" value="P:tyrosine biosynthetic process"/>
    <property type="evidence" value="ECO:0007669"/>
    <property type="project" value="UniProtKB-UniPathway"/>
</dbReference>
<dbReference type="GO" id="GO:0070403">
    <property type="term" value="F:NAD+ binding"/>
    <property type="evidence" value="ECO:0007669"/>
    <property type="project" value="InterPro"/>
</dbReference>
<dbReference type="PANTHER" id="PTHR21363">
    <property type="entry name" value="PREPHENATE DEHYDROGENASE"/>
    <property type="match status" value="1"/>
</dbReference>
<dbReference type="PANTHER" id="PTHR21363:SF0">
    <property type="entry name" value="PREPHENATE DEHYDROGENASE [NADP(+)]"/>
    <property type="match status" value="1"/>
</dbReference>
<dbReference type="InterPro" id="IPR036291">
    <property type="entry name" value="NAD(P)-bd_dom_sf"/>
</dbReference>
<dbReference type="NCBIfam" id="NF005105">
    <property type="entry name" value="PRK06545.1-3"/>
    <property type="match status" value="1"/>
</dbReference>
<comment type="catalytic activity">
    <reaction evidence="10">
        <text>prephenate + NAD(+) = 3-(4-hydroxyphenyl)pyruvate + CO2 + NADH</text>
        <dbReference type="Rhea" id="RHEA:13869"/>
        <dbReference type="ChEBI" id="CHEBI:16526"/>
        <dbReference type="ChEBI" id="CHEBI:29934"/>
        <dbReference type="ChEBI" id="CHEBI:36242"/>
        <dbReference type="ChEBI" id="CHEBI:57540"/>
        <dbReference type="ChEBI" id="CHEBI:57945"/>
        <dbReference type="EC" id="1.3.1.12"/>
    </reaction>
</comment>
<dbReference type="FunFam" id="1.10.3660.10:FF:000003">
    <property type="entry name" value="Prephenate dehydrogenase"/>
    <property type="match status" value="1"/>
</dbReference>
<dbReference type="InterPro" id="IPR008927">
    <property type="entry name" value="6-PGluconate_DH-like_C_sf"/>
</dbReference>
<evidence type="ECO:0000256" key="3">
    <source>
        <dbReference type="ARBA" id="ARBA00012068"/>
    </source>
</evidence>
<gene>
    <name evidence="13" type="ORF">U725_00555</name>
</gene>
<dbReference type="EMBL" id="AZSI01000012">
    <property type="protein sequence ID" value="KEY63232.1"/>
    <property type="molecule type" value="Genomic_DNA"/>
</dbReference>
<evidence type="ECO:0000256" key="1">
    <source>
        <dbReference type="ARBA" id="ARBA00005067"/>
    </source>
</evidence>
<evidence type="ECO:0000256" key="6">
    <source>
        <dbReference type="ARBA" id="ARBA00022605"/>
    </source>
</evidence>
<evidence type="ECO:0000313" key="13">
    <source>
        <dbReference type="EMBL" id="KEY63232.1"/>
    </source>
</evidence>
<dbReference type="GO" id="GO:0004665">
    <property type="term" value="F:prephenate dehydrogenase (NADP+) activity"/>
    <property type="evidence" value="ECO:0007669"/>
    <property type="project" value="InterPro"/>
</dbReference>
<dbReference type="Gene3D" id="1.10.3660.10">
    <property type="entry name" value="6-phosphogluconate dehydrogenase C-terminal like domain"/>
    <property type="match status" value="1"/>
</dbReference>
<keyword evidence="8" id="KW-0520">NAD</keyword>